<keyword evidence="3" id="KW-1185">Reference proteome</keyword>
<keyword evidence="1" id="KW-0812">Transmembrane</keyword>
<dbReference type="EMBL" id="JBIAHM010000020">
    <property type="protein sequence ID" value="MFE9605595.1"/>
    <property type="molecule type" value="Genomic_DNA"/>
</dbReference>
<feature type="transmembrane region" description="Helical" evidence="1">
    <location>
        <begin position="143"/>
        <end position="168"/>
    </location>
</feature>
<sequence length="173" mass="17921">MLGSPNALLWRGILAVAFGVVSLVWPGITVGAFVYLFAFYAFFAAANDAVRAFSGNRAGPVFGWLLLALLSAVGGAAAILWPGITALALTLWVAAWALVTGAVEIGMASQEGESAGERAMFMLTGLVSVALAFALFVRPDVGAVSLATVFGLFSLMYGTSGIVLSLHLRHRAA</sequence>
<keyword evidence="1" id="KW-0472">Membrane</keyword>
<keyword evidence="1" id="KW-1133">Transmembrane helix</keyword>
<organism evidence="2 3">
    <name type="scientific">Streptomyces hokutonensis</name>
    <dbReference type="NCBI Taxonomy" id="1306990"/>
    <lineage>
        <taxon>Bacteria</taxon>
        <taxon>Bacillati</taxon>
        <taxon>Actinomycetota</taxon>
        <taxon>Actinomycetes</taxon>
        <taxon>Kitasatosporales</taxon>
        <taxon>Streptomycetaceae</taxon>
        <taxon>Streptomyces</taxon>
    </lineage>
</organism>
<dbReference type="InterPro" id="IPR052712">
    <property type="entry name" value="Acid_resist_chaperone_HdeD"/>
</dbReference>
<feature type="transmembrane region" description="Helical" evidence="1">
    <location>
        <begin position="7"/>
        <end position="26"/>
    </location>
</feature>
<reference evidence="2 3" key="1">
    <citation type="submission" date="2024-10" db="EMBL/GenBank/DDBJ databases">
        <title>The Natural Products Discovery Center: Release of the First 8490 Sequenced Strains for Exploring Actinobacteria Biosynthetic Diversity.</title>
        <authorList>
            <person name="Kalkreuter E."/>
            <person name="Kautsar S.A."/>
            <person name="Yang D."/>
            <person name="Bader C.D."/>
            <person name="Teijaro C.N."/>
            <person name="Fluegel L."/>
            <person name="Davis C.M."/>
            <person name="Simpson J.R."/>
            <person name="Lauterbach L."/>
            <person name="Steele A.D."/>
            <person name="Gui C."/>
            <person name="Meng S."/>
            <person name="Li G."/>
            <person name="Viehrig K."/>
            <person name="Ye F."/>
            <person name="Su P."/>
            <person name="Kiefer A.F."/>
            <person name="Nichols A."/>
            <person name="Cepeda A.J."/>
            <person name="Yan W."/>
            <person name="Fan B."/>
            <person name="Jiang Y."/>
            <person name="Adhikari A."/>
            <person name="Zheng C.-J."/>
            <person name="Schuster L."/>
            <person name="Cowan T.M."/>
            <person name="Smanski M.J."/>
            <person name="Chevrette M.G."/>
            <person name="De Carvalho L.P.S."/>
            <person name="Shen B."/>
        </authorList>
    </citation>
    <scope>NUCLEOTIDE SEQUENCE [LARGE SCALE GENOMIC DNA]</scope>
    <source>
        <strain evidence="2 3">NPDC006488</strain>
    </source>
</reference>
<feature type="transmembrane region" description="Helical" evidence="1">
    <location>
        <begin position="87"/>
        <end position="107"/>
    </location>
</feature>
<dbReference type="PANTHER" id="PTHR34989:SF1">
    <property type="entry name" value="PROTEIN HDED"/>
    <property type="match status" value="1"/>
</dbReference>
<proteinExistence type="predicted"/>
<dbReference type="Pfam" id="PF03729">
    <property type="entry name" value="DUF308"/>
    <property type="match status" value="2"/>
</dbReference>
<dbReference type="RefSeq" id="WP_359611322.1">
    <property type="nucleotide sequence ID" value="NZ_JBFALI010000015.1"/>
</dbReference>
<protein>
    <submittedName>
        <fullName evidence="2">HdeD family acid-resistance protein</fullName>
    </submittedName>
</protein>
<accession>A0ABW6MHH6</accession>
<comment type="caution">
    <text evidence="2">The sequence shown here is derived from an EMBL/GenBank/DDBJ whole genome shotgun (WGS) entry which is preliminary data.</text>
</comment>
<dbReference type="PANTHER" id="PTHR34989">
    <property type="entry name" value="PROTEIN HDED"/>
    <property type="match status" value="1"/>
</dbReference>
<gene>
    <name evidence="2" type="ORF">ACFYNQ_44530</name>
</gene>
<evidence type="ECO:0000313" key="3">
    <source>
        <dbReference type="Proteomes" id="UP001601303"/>
    </source>
</evidence>
<feature type="transmembrane region" description="Helical" evidence="1">
    <location>
        <begin position="119"/>
        <end position="137"/>
    </location>
</feature>
<evidence type="ECO:0000313" key="2">
    <source>
        <dbReference type="EMBL" id="MFE9605595.1"/>
    </source>
</evidence>
<name>A0ABW6MHH6_9ACTN</name>
<feature type="transmembrane region" description="Helical" evidence="1">
    <location>
        <begin position="62"/>
        <end position="81"/>
    </location>
</feature>
<dbReference type="Proteomes" id="UP001601303">
    <property type="component" value="Unassembled WGS sequence"/>
</dbReference>
<dbReference type="InterPro" id="IPR005325">
    <property type="entry name" value="DUF308_memb"/>
</dbReference>
<evidence type="ECO:0000256" key="1">
    <source>
        <dbReference type="SAM" id="Phobius"/>
    </source>
</evidence>